<proteinExistence type="predicted"/>
<dbReference type="Pfam" id="PF04773">
    <property type="entry name" value="FecR"/>
    <property type="match status" value="1"/>
</dbReference>
<gene>
    <name evidence="2" type="ORF">EXZ61_00435</name>
</gene>
<sequence length="245" mass="26083">MPSSVWRSANCGWRWSSPMPHSTFKPYSVVSCLVLALMGWGGAVGVAHAARVVAVHGVLHLERGDKAQTVLAGMAVQEGDSFRSEGEAELLIRFDDGARMVLRPGSNLRLTTLREHGPMTKRQKTMHMVKGGLRFVSGRGPARHRVAFETETATIGIRGTDIEIAVADEAVADNASGTYLQVNSGAATLQAVDGTVLSVDPGEVAFGGEPELTPKDGSGIKRPAGRKLLGAMLFFKKTGMDAMLK</sequence>
<dbReference type="KEGG" id="rhg:EXZ61_00435"/>
<dbReference type="Proteomes" id="UP000317365">
    <property type="component" value="Chromosome"/>
</dbReference>
<name>A0A515EJE9_9BURK</name>
<dbReference type="AlphaFoldDB" id="A0A515EJE9"/>
<reference evidence="3" key="1">
    <citation type="submission" date="2019-02" db="EMBL/GenBank/DDBJ databases">
        <title>Complete genome sequence of Rhodoferax sp. Gr-4.</title>
        <authorList>
            <person name="Jin L."/>
        </authorList>
    </citation>
    <scope>NUCLEOTIDE SEQUENCE [LARGE SCALE GENOMIC DNA]</scope>
    <source>
        <strain evidence="3">Gr-4</strain>
    </source>
</reference>
<reference evidence="3" key="2">
    <citation type="journal article" date="2020" name="Int. J. Syst. Evol. Microbiol.">
        <title>Genomic insights into a novel species Rhodoferax aquaticus sp. nov., isolated from freshwater.</title>
        <authorList>
            <person name="Li T."/>
            <person name="Zhuo Y."/>
            <person name="Jin C.Z."/>
            <person name="Wu X."/>
            <person name="Ko S.R."/>
            <person name="Jin F.J."/>
            <person name="Ahn C.Y."/>
            <person name="Oh H.M."/>
            <person name="Lee H.G."/>
            <person name="Jin L."/>
        </authorList>
    </citation>
    <scope>NUCLEOTIDE SEQUENCE [LARGE SCALE GENOMIC DNA]</scope>
    <source>
        <strain evidence="3">Gr-4</strain>
    </source>
</reference>
<keyword evidence="3" id="KW-1185">Reference proteome</keyword>
<protein>
    <recommendedName>
        <fullName evidence="1">FecR protein domain-containing protein</fullName>
    </recommendedName>
</protein>
<evidence type="ECO:0000313" key="2">
    <source>
        <dbReference type="EMBL" id="QDL52762.1"/>
    </source>
</evidence>
<evidence type="ECO:0000259" key="1">
    <source>
        <dbReference type="Pfam" id="PF04773"/>
    </source>
</evidence>
<dbReference type="EMBL" id="CP036282">
    <property type="protein sequence ID" value="QDL52762.1"/>
    <property type="molecule type" value="Genomic_DNA"/>
</dbReference>
<dbReference type="InterPro" id="IPR006860">
    <property type="entry name" value="FecR"/>
</dbReference>
<accession>A0A515EJE9</accession>
<evidence type="ECO:0000313" key="3">
    <source>
        <dbReference type="Proteomes" id="UP000317365"/>
    </source>
</evidence>
<organism evidence="2 3">
    <name type="scientific">Rhodoferax aquaticus</name>
    <dbReference type="NCBI Taxonomy" id="2527691"/>
    <lineage>
        <taxon>Bacteria</taxon>
        <taxon>Pseudomonadati</taxon>
        <taxon>Pseudomonadota</taxon>
        <taxon>Betaproteobacteria</taxon>
        <taxon>Burkholderiales</taxon>
        <taxon>Comamonadaceae</taxon>
        <taxon>Rhodoferax</taxon>
    </lineage>
</organism>
<feature type="domain" description="FecR protein" evidence="1">
    <location>
        <begin position="83"/>
        <end position="174"/>
    </location>
</feature>